<dbReference type="Proteomes" id="UP000006903">
    <property type="component" value="Chromosome"/>
</dbReference>
<dbReference type="Pfam" id="PF04127">
    <property type="entry name" value="DFP"/>
    <property type="match status" value="1"/>
</dbReference>
<dbReference type="PANTHER" id="PTHR14359:SF6">
    <property type="entry name" value="PHOSPHOPANTOTHENOYLCYSTEINE DECARBOXYLASE"/>
    <property type="match status" value="1"/>
</dbReference>
<evidence type="ECO:0000313" key="7">
    <source>
        <dbReference type="Proteomes" id="UP000006903"/>
    </source>
</evidence>
<dbReference type="GeneID" id="7170596"/>
<evidence type="ECO:0000256" key="2">
    <source>
        <dbReference type="ARBA" id="ARBA00023239"/>
    </source>
</evidence>
<dbReference type="SUPFAM" id="SSF102645">
    <property type="entry name" value="CoaB-like"/>
    <property type="match status" value="1"/>
</dbReference>
<keyword evidence="3" id="KW-0288">FMN</keyword>
<dbReference type="UniPathway" id="UPA00241"/>
<proteinExistence type="inferred from homology"/>
<feature type="region of interest" description="Phosphopantothenate--cysteine ligase" evidence="3">
    <location>
        <begin position="194"/>
        <end position="406"/>
    </location>
</feature>
<feature type="binding site" evidence="3">
    <location>
        <position position="284"/>
    </location>
    <ligand>
        <name>CTP</name>
        <dbReference type="ChEBI" id="CHEBI:37563"/>
    </ligand>
</feature>
<feature type="binding site" evidence="3">
    <location>
        <position position="344"/>
    </location>
    <ligand>
        <name>CTP</name>
        <dbReference type="ChEBI" id="CHEBI:37563"/>
    </ligand>
</feature>
<dbReference type="EC" id="6.3.2.5" evidence="3"/>
<name>B8D3H7_DESA1</name>
<comment type="cofactor">
    <cofactor evidence="3">
        <name>Mg(2+)</name>
        <dbReference type="ChEBI" id="CHEBI:18420"/>
    </cofactor>
</comment>
<keyword evidence="2 3" id="KW-0456">Lyase</keyword>
<organism evidence="6 7">
    <name type="scientific">Desulfurococcus amylolyticus (strain DSM 18924 / JCM 16383 / VKM B-2413 / 1221n)</name>
    <name type="common">Desulfurococcus kamchatkensis</name>
    <dbReference type="NCBI Taxonomy" id="490899"/>
    <lineage>
        <taxon>Archaea</taxon>
        <taxon>Thermoproteota</taxon>
        <taxon>Thermoprotei</taxon>
        <taxon>Desulfurococcales</taxon>
        <taxon>Desulfurococcaceae</taxon>
        <taxon>Desulfurococcus</taxon>
    </lineage>
</organism>
<comment type="similarity">
    <text evidence="3">In the N-terminal section; belongs to the HFCD (homo-oligomeric flavin containing Cys decarboxylase) superfamily.</text>
</comment>
<dbReference type="InterPro" id="IPR007085">
    <property type="entry name" value="DNA/pantothenate-metab_flavo_C"/>
</dbReference>
<feature type="binding site" evidence="3">
    <location>
        <position position="327"/>
    </location>
    <ligand>
        <name>CTP</name>
        <dbReference type="ChEBI" id="CHEBI:37563"/>
    </ligand>
</feature>
<dbReference type="Pfam" id="PF02441">
    <property type="entry name" value="Flavoprotein"/>
    <property type="match status" value="1"/>
</dbReference>
<dbReference type="GO" id="GO:0004632">
    <property type="term" value="F:phosphopantothenate--cysteine ligase activity"/>
    <property type="evidence" value="ECO:0007669"/>
    <property type="project" value="UniProtKB-UniRule"/>
</dbReference>
<feature type="domain" description="Flavoprotein" evidence="4">
    <location>
        <begin position="18"/>
        <end position="150"/>
    </location>
</feature>
<keyword evidence="3" id="KW-0285">Flavoprotein</keyword>
<keyword evidence="1 3" id="KW-0210">Decarboxylase</keyword>
<evidence type="ECO:0000259" key="4">
    <source>
        <dbReference type="Pfam" id="PF02441"/>
    </source>
</evidence>
<dbReference type="GO" id="GO:0004633">
    <property type="term" value="F:phosphopantothenoylcysteine decarboxylase activity"/>
    <property type="evidence" value="ECO:0007669"/>
    <property type="project" value="UniProtKB-UniRule"/>
</dbReference>
<comment type="cofactor">
    <cofactor evidence="3">
        <name>FMN</name>
        <dbReference type="ChEBI" id="CHEBI:58210"/>
    </cofactor>
    <text evidence="3">Binds 1 FMN per subunit.</text>
</comment>
<dbReference type="Gene3D" id="3.40.50.1950">
    <property type="entry name" value="Flavin prenyltransferase-like"/>
    <property type="match status" value="1"/>
</dbReference>
<dbReference type="InterPro" id="IPR005252">
    <property type="entry name" value="CoaBC"/>
</dbReference>
<dbReference type="GO" id="GO:0071513">
    <property type="term" value="C:phosphopantothenoylcysteine decarboxylase complex"/>
    <property type="evidence" value="ECO:0007669"/>
    <property type="project" value="TreeGrafter"/>
</dbReference>
<dbReference type="eggNOG" id="arCOG01704">
    <property type="taxonomic scope" value="Archaea"/>
</dbReference>
<keyword evidence="3" id="KW-0511">Multifunctional enzyme</keyword>
<feature type="region of interest" description="Phosphopantothenoylcysteine decarboxylase" evidence="3">
    <location>
        <begin position="1"/>
        <end position="193"/>
    </location>
</feature>
<dbReference type="GO" id="GO:0010181">
    <property type="term" value="F:FMN binding"/>
    <property type="evidence" value="ECO:0007669"/>
    <property type="project" value="UniProtKB-UniRule"/>
</dbReference>
<dbReference type="STRING" id="490899.DKAM_0332"/>
<keyword evidence="3" id="KW-0479">Metal-binding</keyword>
<comment type="catalytic activity">
    <reaction evidence="3">
        <text>(R)-4'-phosphopantothenate + L-cysteine + CTP = N-[(R)-4-phosphopantothenoyl]-L-cysteine + CMP + diphosphate + H(+)</text>
        <dbReference type="Rhea" id="RHEA:19397"/>
        <dbReference type="ChEBI" id="CHEBI:10986"/>
        <dbReference type="ChEBI" id="CHEBI:15378"/>
        <dbReference type="ChEBI" id="CHEBI:33019"/>
        <dbReference type="ChEBI" id="CHEBI:35235"/>
        <dbReference type="ChEBI" id="CHEBI:37563"/>
        <dbReference type="ChEBI" id="CHEBI:59458"/>
        <dbReference type="ChEBI" id="CHEBI:60377"/>
        <dbReference type="EC" id="6.3.2.5"/>
    </reaction>
</comment>
<dbReference type="PANTHER" id="PTHR14359">
    <property type="entry name" value="HOMO-OLIGOMERIC FLAVIN CONTAINING CYS DECARBOXYLASE FAMILY"/>
    <property type="match status" value="1"/>
</dbReference>
<dbReference type="AlphaFoldDB" id="B8D3H7"/>
<comment type="similarity">
    <text evidence="3">In the C-terminal section; belongs to the PPC synthetase family.</text>
</comment>
<dbReference type="GO" id="GO:0015941">
    <property type="term" value="P:pantothenate catabolic process"/>
    <property type="evidence" value="ECO:0007669"/>
    <property type="project" value="InterPro"/>
</dbReference>
<comment type="catalytic activity">
    <reaction evidence="3">
        <text>N-[(R)-4-phosphopantothenoyl]-L-cysteine + H(+) = (R)-4'-phosphopantetheine + CO2</text>
        <dbReference type="Rhea" id="RHEA:16793"/>
        <dbReference type="ChEBI" id="CHEBI:15378"/>
        <dbReference type="ChEBI" id="CHEBI:16526"/>
        <dbReference type="ChEBI" id="CHEBI:59458"/>
        <dbReference type="ChEBI" id="CHEBI:61723"/>
        <dbReference type="EC" id="4.1.1.36"/>
    </reaction>
</comment>
<protein>
    <recommendedName>
        <fullName evidence="3">Coenzyme A biosynthesis bifunctional protein CoaBC</fullName>
    </recommendedName>
    <alternativeName>
        <fullName evidence="3">DNA/pantothenate metabolism flavoprotein</fullName>
    </alternativeName>
    <alternativeName>
        <fullName evidence="3">Phosphopantothenoylcysteine synthetase/decarboxylase</fullName>
        <shortName evidence="3">PPCS-PPCDC</shortName>
    </alternativeName>
    <domain>
        <recommendedName>
            <fullName evidence="3">Phosphopantothenoylcysteine decarboxylase</fullName>
            <shortName evidence="3">PPC decarboxylase</shortName>
            <shortName evidence="3">PPC-DC</shortName>
            <ecNumber evidence="3">4.1.1.36</ecNumber>
        </recommendedName>
        <alternativeName>
            <fullName evidence="3">CoaC</fullName>
        </alternativeName>
    </domain>
    <domain>
        <recommendedName>
            <fullName evidence="3">Phosphopantothenate--cysteine ligase</fullName>
            <ecNumber evidence="3">6.3.2.5</ecNumber>
        </recommendedName>
        <alternativeName>
            <fullName evidence="3">CoaB</fullName>
        </alternativeName>
        <alternativeName>
            <fullName evidence="3">Phosphopantothenoylcysteine synthetase</fullName>
            <shortName evidence="3">PPC synthetase</shortName>
            <shortName evidence="3">PPC-S</shortName>
        </alternativeName>
    </domain>
</protein>
<dbReference type="HOGENOM" id="CLU_033319_0_3_2"/>
<dbReference type="Gene3D" id="3.40.50.10300">
    <property type="entry name" value="CoaB-like"/>
    <property type="match status" value="1"/>
</dbReference>
<dbReference type="InterPro" id="IPR036551">
    <property type="entry name" value="Flavin_trans-like"/>
</dbReference>
<dbReference type="EMBL" id="CP001140">
    <property type="protein sequence ID" value="ACL10658.1"/>
    <property type="molecule type" value="Genomic_DNA"/>
</dbReference>
<dbReference type="HAMAP" id="MF_02225">
    <property type="entry name" value="CoaBC"/>
    <property type="match status" value="1"/>
</dbReference>
<comment type="pathway">
    <text evidence="3">Cofactor biosynthesis; coenzyme A biosynthesis.</text>
</comment>
<evidence type="ECO:0000256" key="3">
    <source>
        <dbReference type="HAMAP-Rule" id="MF_02225"/>
    </source>
</evidence>
<comment type="caution">
    <text evidence="3">Lacks conserved residue(s) required for the propagation of feature annotation.</text>
</comment>
<dbReference type="EC" id="4.1.1.36" evidence="3"/>
<evidence type="ECO:0000256" key="1">
    <source>
        <dbReference type="ARBA" id="ARBA00022793"/>
    </source>
</evidence>
<dbReference type="RefSeq" id="WP_012608000.1">
    <property type="nucleotide sequence ID" value="NC_011766.1"/>
</dbReference>
<dbReference type="KEGG" id="dka:DKAM_0332"/>
<dbReference type="InterPro" id="IPR003382">
    <property type="entry name" value="Flavoprotein"/>
</dbReference>
<evidence type="ECO:0000313" key="6">
    <source>
        <dbReference type="EMBL" id="ACL10658.1"/>
    </source>
</evidence>
<gene>
    <name evidence="3" type="primary">coaBC</name>
    <name evidence="6" type="ordered locus">DKAM_0332</name>
</gene>
<accession>B8D3H7</accession>
<feature type="domain" description="DNA/pantothenate metabolism flavoprotein C-terminal" evidence="5">
    <location>
        <begin position="189"/>
        <end position="400"/>
    </location>
</feature>
<dbReference type="NCBIfam" id="TIGR00521">
    <property type="entry name" value="coaBC_dfp"/>
    <property type="match status" value="1"/>
</dbReference>
<sequence>MAHEELTRFLHQPLQGRNILLGLTASSSIYKSIDLARRLIRMGGNLRVVMTRRSLSLIGVDLVHWATGSKPFYEMSGETEHIDLAQWADAMVIAPATLNTMGKIAYGILDELLTLTATTMMGSSKKVIIVPAMNIRLMSSPQYKNAAGKLEEYGAVIIPPLIEEDKAKYPPLDDLSHCIDAIVNRGVDLKNRRILVTAGPTREYLDPVRVITNPSSGLMGVLIARELACRGARVDLVHGPMTVKPPYLVKSIHVETTSDMADKIRELTNETIYDAAVFAAAPADYKPASSSPEKISTRDKPYLEVRLEQTPKTIKSIANRPRILVAFAAETCGGEKLVEKTLLKASDYGADLVIGNNVLSSEAGFGKEMLEIVAVAEGGIMDRGTRFKPEVARIIGDFISRRLQAC</sequence>
<dbReference type="GO" id="GO:0046872">
    <property type="term" value="F:metal ion binding"/>
    <property type="evidence" value="ECO:0007669"/>
    <property type="project" value="UniProtKB-KW"/>
</dbReference>
<comment type="function">
    <text evidence="3">Catalyzes two sequential steps in the biosynthesis of coenzyme A. In the first step cysteine is conjugated to 4'-phosphopantothenate to form 4-phosphopantothenoylcysteine. In the second step the latter compound is decarboxylated to form 4'-phosphopantotheine.</text>
</comment>
<dbReference type="GO" id="GO:0015937">
    <property type="term" value="P:coenzyme A biosynthetic process"/>
    <property type="evidence" value="ECO:0007669"/>
    <property type="project" value="UniProtKB-UniRule"/>
</dbReference>
<reference evidence="6 7" key="1">
    <citation type="journal article" date="2009" name="J. Bacteriol.">
        <title>Complete genome sequence of the anaerobic, protein-degrading hyperthermophilic crenarchaeon Desulfurococcus kamchatkensis.</title>
        <authorList>
            <person name="Ravin N.V."/>
            <person name="Mardanov A.V."/>
            <person name="Beletsky A.V."/>
            <person name="Kublanov I.V."/>
            <person name="Kolganova T.V."/>
            <person name="Lebedinsky A.V."/>
            <person name="Chernyh N.A."/>
            <person name="Bonch-Osmolovskaya E.A."/>
            <person name="Skryabin K.G."/>
        </authorList>
    </citation>
    <scope>NUCLEOTIDE SEQUENCE [LARGE SCALE GENOMIC DNA]</scope>
    <source>
        <strain evidence="7">DSM 18924 / JCM 16383 / VKM B-2413 / 1221n</strain>
    </source>
</reference>
<evidence type="ECO:0000259" key="5">
    <source>
        <dbReference type="Pfam" id="PF04127"/>
    </source>
</evidence>
<keyword evidence="3 6" id="KW-0436">Ligase</keyword>
<feature type="binding site" evidence="3">
    <location>
        <position position="294"/>
    </location>
    <ligand>
        <name>CTP</name>
        <dbReference type="ChEBI" id="CHEBI:37563"/>
    </ligand>
</feature>
<keyword evidence="3" id="KW-0460">Magnesium</keyword>
<dbReference type="InterPro" id="IPR035929">
    <property type="entry name" value="CoaB-like_sf"/>
</dbReference>
<dbReference type="SUPFAM" id="SSF52507">
    <property type="entry name" value="Homo-oligomeric flavin-containing Cys decarboxylases, HFCD"/>
    <property type="match status" value="1"/>
</dbReference>